<feature type="domain" description="RNA polymerase sigma-70 ECF-like HTH" evidence="1">
    <location>
        <begin position="121"/>
        <end position="199"/>
    </location>
</feature>
<dbReference type="Proteomes" id="UP000682811">
    <property type="component" value="Unassembled WGS sequence"/>
</dbReference>
<dbReference type="InterPro" id="IPR053812">
    <property type="entry name" value="HTH_Sigma70_ECF-like"/>
</dbReference>
<dbReference type="InterPro" id="IPR013324">
    <property type="entry name" value="RNA_pol_sigma_r3/r4-like"/>
</dbReference>
<comment type="caution">
    <text evidence="2">The sequence shown here is derived from an EMBL/GenBank/DDBJ whole genome shotgun (WGS) entry which is preliminary data.</text>
</comment>
<dbReference type="EMBL" id="BORT01000057">
    <property type="protein sequence ID" value="GIO51544.1"/>
    <property type="molecule type" value="Genomic_DNA"/>
</dbReference>
<dbReference type="RefSeq" id="WP_212981521.1">
    <property type="nucleotide sequence ID" value="NZ_AP025343.1"/>
</dbReference>
<protein>
    <recommendedName>
        <fullName evidence="1">RNA polymerase sigma-70 ECF-like HTH domain-containing protein</fullName>
    </recommendedName>
</protein>
<organism evidence="2 3">
    <name type="scientific">Paenibacillus azoreducens</name>
    <dbReference type="NCBI Taxonomy" id="116718"/>
    <lineage>
        <taxon>Bacteria</taxon>
        <taxon>Bacillati</taxon>
        <taxon>Bacillota</taxon>
        <taxon>Bacilli</taxon>
        <taxon>Bacillales</taxon>
        <taxon>Paenibacillaceae</taxon>
        <taxon>Paenibacillus</taxon>
    </lineage>
</organism>
<accession>A0A919YIT7</accession>
<dbReference type="Gene3D" id="1.10.10.10">
    <property type="entry name" value="Winged helix-like DNA-binding domain superfamily/Winged helix DNA-binding domain"/>
    <property type="match status" value="1"/>
</dbReference>
<dbReference type="AlphaFoldDB" id="A0A919YIT7"/>
<name>A0A919YIT7_9BACL</name>
<evidence type="ECO:0000313" key="3">
    <source>
        <dbReference type="Proteomes" id="UP000682811"/>
    </source>
</evidence>
<evidence type="ECO:0000313" key="2">
    <source>
        <dbReference type="EMBL" id="GIO51544.1"/>
    </source>
</evidence>
<dbReference type="Pfam" id="PF07638">
    <property type="entry name" value="Sigma70_ECF"/>
    <property type="match status" value="1"/>
</dbReference>
<keyword evidence="3" id="KW-1185">Reference proteome</keyword>
<reference evidence="2 3" key="1">
    <citation type="submission" date="2021-03" db="EMBL/GenBank/DDBJ databases">
        <title>Antimicrobial resistance genes in bacteria isolated from Japanese honey, and their potential for conferring macrolide and lincosamide resistance in the American foulbrood pathogen Paenibacillus larvae.</title>
        <authorList>
            <person name="Okamoto M."/>
            <person name="Kumagai M."/>
            <person name="Kanamori H."/>
            <person name="Takamatsu D."/>
        </authorList>
    </citation>
    <scope>NUCLEOTIDE SEQUENCE [LARGE SCALE GENOMIC DNA]</scope>
    <source>
        <strain evidence="2 3">J34TS1</strain>
    </source>
</reference>
<evidence type="ECO:0000259" key="1">
    <source>
        <dbReference type="Pfam" id="PF07638"/>
    </source>
</evidence>
<dbReference type="SUPFAM" id="SSF88659">
    <property type="entry name" value="Sigma3 and sigma4 domains of RNA polymerase sigma factors"/>
    <property type="match status" value="1"/>
</dbReference>
<sequence>MTKAAAPAEQIVIEQLKQYRQIQARIKVLSSYSVGAGITVSRLNEDDQLQELHARLRRLPSYMYLSAYEQKLEQTAHAYLEQYPAGVRAQKRAIPPRGVDGEDSQLLREIRGKIQKIIVARGYDDNSDQIDKVLDRLSELQDLQAEVDRVDFILSSLETYKPYVATLLRWIYVEGMELKELTEKLELSESTVRRRIRAAEREYIKLAR</sequence>
<proteinExistence type="predicted"/>
<dbReference type="InterPro" id="IPR036388">
    <property type="entry name" value="WH-like_DNA-bd_sf"/>
</dbReference>
<gene>
    <name evidence="2" type="ORF">J34TS1_63090</name>
</gene>